<sequence>MLCAMFSGRHELKPDGDDGAYFIDRDGKLFRAILDTIFVCHLTRCPDKKTRREDLLDEANFYQIQGIITQLKGNLTILSSLIKEESQASTIMSWLPPGASCTLLFRATTDGKNAAGFHRYSDNKGPTLVVTQSGSSIFGGYTSKSWSSPSSQTFIGDTGSFLFTLVNPTGNQAAKLDSNPDGGIRCSSDK</sequence>
<feature type="non-terminal residue" evidence="2">
    <location>
        <position position="190"/>
    </location>
</feature>
<dbReference type="InterPro" id="IPR011333">
    <property type="entry name" value="SKP1/BTB/POZ_sf"/>
</dbReference>
<dbReference type="Gene3D" id="3.30.710.10">
    <property type="entry name" value="Potassium Channel Kv1.1, Chain A"/>
    <property type="match status" value="1"/>
</dbReference>
<keyword evidence="3" id="KW-1185">Reference proteome</keyword>
<dbReference type="EMBL" id="CALNXI010001618">
    <property type="protein sequence ID" value="CAH3173461.1"/>
    <property type="molecule type" value="Genomic_DNA"/>
</dbReference>
<dbReference type="PROSITE" id="PS51886">
    <property type="entry name" value="TLDC"/>
    <property type="match status" value="1"/>
</dbReference>
<proteinExistence type="predicted"/>
<evidence type="ECO:0000313" key="2">
    <source>
        <dbReference type="EMBL" id="CAH3173461.1"/>
    </source>
</evidence>
<evidence type="ECO:0000313" key="3">
    <source>
        <dbReference type="Proteomes" id="UP001159427"/>
    </source>
</evidence>
<dbReference type="InterPro" id="IPR003131">
    <property type="entry name" value="T1-type_BTB"/>
</dbReference>
<comment type="caution">
    <text evidence="2">The sequence shown here is derived from an EMBL/GenBank/DDBJ whole genome shotgun (WGS) entry which is preliminary data.</text>
</comment>
<organism evidence="2 3">
    <name type="scientific">Porites evermanni</name>
    <dbReference type="NCBI Taxonomy" id="104178"/>
    <lineage>
        <taxon>Eukaryota</taxon>
        <taxon>Metazoa</taxon>
        <taxon>Cnidaria</taxon>
        <taxon>Anthozoa</taxon>
        <taxon>Hexacorallia</taxon>
        <taxon>Scleractinia</taxon>
        <taxon>Fungiina</taxon>
        <taxon>Poritidae</taxon>
        <taxon>Porites</taxon>
    </lineage>
</organism>
<evidence type="ECO:0000259" key="1">
    <source>
        <dbReference type="PROSITE" id="PS51886"/>
    </source>
</evidence>
<dbReference type="PANTHER" id="PTHR14499">
    <property type="entry name" value="POTASSIUM CHANNEL TETRAMERIZATION DOMAIN-CONTAINING"/>
    <property type="match status" value="1"/>
</dbReference>
<dbReference type="PANTHER" id="PTHR14499:SF136">
    <property type="entry name" value="GH08630P"/>
    <property type="match status" value="1"/>
</dbReference>
<dbReference type="Proteomes" id="UP001159427">
    <property type="component" value="Unassembled WGS sequence"/>
</dbReference>
<dbReference type="InterPro" id="IPR006571">
    <property type="entry name" value="TLDc_dom"/>
</dbReference>
<dbReference type="SUPFAM" id="SSF54695">
    <property type="entry name" value="POZ domain"/>
    <property type="match status" value="1"/>
</dbReference>
<dbReference type="SMART" id="SM00584">
    <property type="entry name" value="TLDc"/>
    <property type="match status" value="1"/>
</dbReference>
<accession>A0ABN8R558</accession>
<reference evidence="2 3" key="1">
    <citation type="submission" date="2022-05" db="EMBL/GenBank/DDBJ databases">
        <authorList>
            <consortium name="Genoscope - CEA"/>
            <person name="William W."/>
        </authorList>
    </citation>
    <scope>NUCLEOTIDE SEQUENCE [LARGE SCALE GENOMIC DNA]</scope>
</reference>
<feature type="domain" description="TLDc" evidence="1">
    <location>
        <begin position="70"/>
        <end position="190"/>
    </location>
</feature>
<dbReference type="Pfam" id="PF02214">
    <property type="entry name" value="BTB_2"/>
    <property type="match status" value="1"/>
</dbReference>
<name>A0ABN8R558_9CNID</name>
<dbReference type="Pfam" id="PF07534">
    <property type="entry name" value="TLD"/>
    <property type="match status" value="1"/>
</dbReference>
<gene>
    <name evidence="2" type="ORF">PEVE_00009035</name>
</gene>
<protein>
    <recommendedName>
        <fullName evidence="1">TLDc domain-containing protein</fullName>
    </recommendedName>
</protein>